<dbReference type="Proteomes" id="UP000738376">
    <property type="component" value="Unassembled WGS sequence"/>
</dbReference>
<name>A0ABX1LPD9_9CYAN</name>
<dbReference type="Pfam" id="PF01850">
    <property type="entry name" value="PIN"/>
    <property type="match status" value="1"/>
</dbReference>
<evidence type="ECO:0000313" key="3">
    <source>
        <dbReference type="Proteomes" id="UP000738376"/>
    </source>
</evidence>
<dbReference type="EMBL" id="JAAVJL010000001">
    <property type="protein sequence ID" value="NMF57178.1"/>
    <property type="molecule type" value="Genomic_DNA"/>
</dbReference>
<dbReference type="Gene3D" id="3.40.50.1010">
    <property type="entry name" value="5'-nuclease"/>
    <property type="match status" value="1"/>
</dbReference>
<dbReference type="InterPro" id="IPR029060">
    <property type="entry name" value="PIN-like_dom_sf"/>
</dbReference>
<evidence type="ECO:0000313" key="2">
    <source>
        <dbReference type="EMBL" id="NMF57178.1"/>
    </source>
</evidence>
<sequence length="128" mass="14602">MKFLIDTCGWIEWLTDGVLADEFAPYLSDLDNVIVPTSIQYELHKWICRERDSVLAMEIIALTQQSTVVPFTESLALLASELSQKYKLSFADSIIYSTAKQEKVKLITSDNHFENLPDVIYFPKIGHS</sequence>
<reference evidence="2 3" key="1">
    <citation type="submission" date="2020-03" db="EMBL/GenBank/DDBJ databases">
        <title>Draft Genome Sequence of 2-Methylisoborneol Producing Pseudanabaena yagii Strain GIHE-NHR1 Isolated from North Han River in South Korea.</title>
        <authorList>
            <person name="Jeong J."/>
        </authorList>
    </citation>
    <scope>NUCLEOTIDE SEQUENCE [LARGE SCALE GENOMIC DNA]</scope>
    <source>
        <strain evidence="2 3">GIHE-NHR1</strain>
    </source>
</reference>
<gene>
    <name evidence="2" type="ORF">HC246_03880</name>
</gene>
<dbReference type="SUPFAM" id="SSF88723">
    <property type="entry name" value="PIN domain-like"/>
    <property type="match status" value="1"/>
</dbReference>
<protein>
    <submittedName>
        <fullName evidence="2">Type II toxin-antitoxin system VapC family toxin</fullName>
    </submittedName>
</protein>
<evidence type="ECO:0000259" key="1">
    <source>
        <dbReference type="Pfam" id="PF01850"/>
    </source>
</evidence>
<dbReference type="InterPro" id="IPR002716">
    <property type="entry name" value="PIN_dom"/>
</dbReference>
<comment type="caution">
    <text evidence="2">The sequence shown here is derived from an EMBL/GenBank/DDBJ whole genome shotgun (WGS) entry which is preliminary data.</text>
</comment>
<proteinExistence type="predicted"/>
<feature type="domain" description="PIN" evidence="1">
    <location>
        <begin position="4"/>
        <end position="117"/>
    </location>
</feature>
<dbReference type="CDD" id="cd18686">
    <property type="entry name" value="PIN_VapC-like"/>
    <property type="match status" value="1"/>
</dbReference>
<dbReference type="RefSeq" id="WP_169362243.1">
    <property type="nucleotide sequence ID" value="NZ_JAAVJL010000001.1"/>
</dbReference>
<accession>A0ABX1LPD9</accession>
<organism evidence="2 3">
    <name type="scientific">Pseudanabaena yagii GIHE-NHR1</name>
    <dbReference type="NCBI Taxonomy" id="2722753"/>
    <lineage>
        <taxon>Bacteria</taxon>
        <taxon>Bacillati</taxon>
        <taxon>Cyanobacteriota</taxon>
        <taxon>Cyanophyceae</taxon>
        <taxon>Pseudanabaenales</taxon>
        <taxon>Pseudanabaenaceae</taxon>
        <taxon>Pseudanabaena</taxon>
        <taxon>Pseudanabaena yagii</taxon>
    </lineage>
</organism>
<keyword evidence="3" id="KW-1185">Reference proteome</keyword>